<evidence type="ECO:0000256" key="9">
    <source>
        <dbReference type="SAM" id="MobiDB-lite"/>
    </source>
</evidence>
<evidence type="ECO:0000256" key="2">
    <source>
        <dbReference type="ARBA" id="ARBA00012438"/>
    </source>
</evidence>
<evidence type="ECO:0000313" key="14">
    <source>
        <dbReference type="Proteomes" id="UP000321798"/>
    </source>
</evidence>
<dbReference type="Pfam" id="PF02518">
    <property type="entry name" value="HATPase_c"/>
    <property type="match status" value="1"/>
</dbReference>
<evidence type="ECO:0000256" key="5">
    <source>
        <dbReference type="ARBA" id="ARBA00022741"/>
    </source>
</evidence>
<evidence type="ECO:0000259" key="11">
    <source>
        <dbReference type="Pfam" id="PF02518"/>
    </source>
</evidence>
<dbReference type="Pfam" id="PF07730">
    <property type="entry name" value="HisKA_3"/>
    <property type="match status" value="1"/>
</dbReference>
<comment type="catalytic activity">
    <reaction evidence="1">
        <text>ATP + protein L-histidine = ADP + protein N-phospho-L-histidine.</text>
        <dbReference type="EC" id="2.7.13.3"/>
    </reaction>
</comment>
<dbReference type="GO" id="GO:0046983">
    <property type="term" value="F:protein dimerization activity"/>
    <property type="evidence" value="ECO:0007669"/>
    <property type="project" value="InterPro"/>
</dbReference>
<keyword evidence="8" id="KW-0902">Two-component regulatory system</keyword>
<name>A0A512PCI0_9CELL</name>
<dbReference type="AlphaFoldDB" id="A0A512PCI0"/>
<evidence type="ECO:0000256" key="7">
    <source>
        <dbReference type="ARBA" id="ARBA00022840"/>
    </source>
</evidence>
<keyword evidence="7" id="KW-0067">ATP-binding</keyword>
<dbReference type="InterPro" id="IPR050482">
    <property type="entry name" value="Sensor_HK_TwoCompSys"/>
</dbReference>
<feature type="transmembrane region" description="Helical" evidence="10">
    <location>
        <begin position="159"/>
        <end position="181"/>
    </location>
</feature>
<keyword evidence="3" id="KW-0597">Phosphoprotein</keyword>
<feature type="compositionally biased region" description="Low complexity" evidence="9">
    <location>
        <begin position="419"/>
        <end position="437"/>
    </location>
</feature>
<keyword evidence="10" id="KW-1133">Transmembrane helix</keyword>
<feature type="transmembrane region" description="Helical" evidence="10">
    <location>
        <begin position="31"/>
        <end position="49"/>
    </location>
</feature>
<dbReference type="GO" id="GO:0005524">
    <property type="term" value="F:ATP binding"/>
    <property type="evidence" value="ECO:0007669"/>
    <property type="project" value="UniProtKB-KW"/>
</dbReference>
<dbReference type="Gene3D" id="1.20.5.1930">
    <property type="match status" value="1"/>
</dbReference>
<dbReference type="EMBL" id="BKAL01000005">
    <property type="protein sequence ID" value="GEP68914.1"/>
    <property type="molecule type" value="Genomic_DNA"/>
</dbReference>
<organism evidence="13 14">
    <name type="scientific">Cellulomonas soli</name>
    <dbReference type="NCBI Taxonomy" id="931535"/>
    <lineage>
        <taxon>Bacteria</taxon>
        <taxon>Bacillati</taxon>
        <taxon>Actinomycetota</taxon>
        <taxon>Actinomycetes</taxon>
        <taxon>Micrococcales</taxon>
        <taxon>Cellulomonadaceae</taxon>
        <taxon>Cellulomonas</taxon>
    </lineage>
</organism>
<evidence type="ECO:0000313" key="13">
    <source>
        <dbReference type="EMBL" id="GEP68914.1"/>
    </source>
</evidence>
<dbReference type="InterPro" id="IPR003594">
    <property type="entry name" value="HATPase_dom"/>
</dbReference>
<keyword evidence="14" id="KW-1185">Reference proteome</keyword>
<proteinExistence type="predicted"/>
<feature type="transmembrane region" description="Helical" evidence="10">
    <location>
        <begin position="61"/>
        <end position="88"/>
    </location>
</feature>
<dbReference type="SUPFAM" id="SSF55874">
    <property type="entry name" value="ATPase domain of HSP90 chaperone/DNA topoisomerase II/histidine kinase"/>
    <property type="match status" value="1"/>
</dbReference>
<feature type="region of interest" description="Disordered" evidence="9">
    <location>
        <begin position="412"/>
        <end position="437"/>
    </location>
</feature>
<dbReference type="PANTHER" id="PTHR24421:SF10">
    <property type="entry name" value="NITRATE_NITRITE SENSOR PROTEIN NARQ"/>
    <property type="match status" value="1"/>
</dbReference>
<feature type="transmembrane region" description="Helical" evidence="10">
    <location>
        <begin position="135"/>
        <end position="153"/>
    </location>
</feature>
<dbReference type="GO" id="GO:0016020">
    <property type="term" value="C:membrane"/>
    <property type="evidence" value="ECO:0007669"/>
    <property type="project" value="InterPro"/>
</dbReference>
<protein>
    <recommendedName>
        <fullName evidence="2">histidine kinase</fullName>
        <ecNumber evidence="2">2.7.13.3</ecNumber>
    </recommendedName>
</protein>
<dbReference type="InterPro" id="IPR036890">
    <property type="entry name" value="HATPase_C_sf"/>
</dbReference>
<evidence type="ECO:0000256" key="10">
    <source>
        <dbReference type="SAM" id="Phobius"/>
    </source>
</evidence>
<accession>A0A512PCI0</accession>
<evidence type="ECO:0000256" key="3">
    <source>
        <dbReference type="ARBA" id="ARBA00022553"/>
    </source>
</evidence>
<dbReference type="Gene3D" id="3.30.565.10">
    <property type="entry name" value="Histidine kinase-like ATPase, C-terminal domain"/>
    <property type="match status" value="1"/>
</dbReference>
<dbReference type="GO" id="GO:0000155">
    <property type="term" value="F:phosphorelay sensor kinase activity"/>
    <property type="evidence" value="ECO:0007669"/>
    <property type="project" value="InterPro"/>
</dbReference>
<dbReference type="OrthoDB" id="227596at2"/>
<keyword evidence="6 13" id="KW-0418">Kinase</keyword>
<keyword evidence="10" id="KW-0472">Membrane</keyword>
<comment type="caution">
    <text evidence="13">The sequence shown here is derived from an EMBL/GenBank/DDBJ whole genome shotgun (WGS) entry which is preliminary data.</text>
</comment>
<dbReference type="Proteomes" id="UP000321798">
    <property type="component" value="Unassembled WGS sequence"/>
</dbReference>
<sequence>MTTNDVGAPASTVRRIRSAAGAGRGGRPTPAGWAFTFFMLAAMLTTVSLRSGVFEMPDSTLLVFTVAAWAPLLVRTYRPLVALAGTVLVESAHLALIPVVDPDAVQTVAMAAYQPVPLATLAAAFTVASRTPRRTGWVAGIGAGLVLGVVAMATRPQSLFATDVVMVNLVMIATAVGALVAGRSDRIAREAHEREDEKERAVVDERLRIARELHDVLAHNITLVNAQASVAHYLLRTDPDAAARALQNITTHSERAIDELRATVGLLRHEDRVAASEAQAALQPVPDLDRLDDLLAGFRTAGATIDLLVTGERRTLAPHGEVAVHRIVQEALTNATKHAPHAPVRVSLTWADDRLDVLVVNAAPVDAGRRRPAPGTGHGLIGMRERALATGGTFRSERLPGGGFLVAATIPAEPPAPASAPASASAPPAVPTEEIPR</sequence>
<dbReference type="EC" id="2.7.13.3" evidence="2"/>
<feature type="domain" description="Signal transduction histidine kinase subgroup 3 dimerisation and phosphoacceptor" evidence="12">
    <location>
        <begin position="205"/>
        <end position="270"/>
    </location>
</feature>
<dbReference type="CDD" id="cd16917">
    <property type="entry name" value="HATPase_UhpB-NarQ-NarX-like"/>
    <property type="match status" value="1"/>
</dbReference>
<keyword evidence="10" id="KW-0812">Transmembrane</keyword>
<gene>
    <name evidence="13" type="ORF">CSO01_16290</name>
</gene>
<reference evidence="13 14" key="1">
    <citation type="submission" date="2019-07" db="EMBL/GenBank/DDBJ databases">
        <title>Whole genome shotgun sequence of Cellulomonas soli NBRC 109434.</title>
        <authorList>
            <person name="Hosoyama A."/>
            <person name="Uohara A."/>
            <person name="Ohji S."/>
            <person name="Ichikawa N."/>
        </authorList>
    </citation>
    <scope>NUCLEOTIDE SEQUENCE [LARGE SCALE GENOMIC DNA]</scope>
    <source>
        <strain evidence="13 14">NBRC 109434</strain>
    </source>
</reference>
<dbReference type="RefSeq" id="WP_146952696.1">
    <property type="nucleotide sequence ID" value="NZ_BAABBJ010000003.1"/>
</dbReference>
<dbReference type="InterPro" id="IPR011712">
    <property type="entry name" value="Sig_transdc_His_kin_sub3_dim/P"/>
</dbReference>
<keyword evidence="4" id="KW-0808">Transferase</keyword>
<feature type="transmembrane region" description="Helical" evidence="10">
    <location>
        <begin position="108"/>
        <end position="128"/>
    </location>
</feature>
<evidence type="ECO:0000256" key="4">
    <source>
        <dbReference type="ARBA" id="ARBA00022679"/>
    </source>
</evidence>
<evidence type="ECO:0000256" key="8">
    <source>
        <dbReference type="ARBA" id="ARBA00023012"/>
    </source>
</evidence>
<evidence type="ECO:0000259" key="12">
    <source>
        <dbReference type="Pfam" id="PF07730"/>
    </source>
</evidence>
<feature type="domain" description="Histidine kinase/HSP90-like ATPase" evidence="11">
    <location>
        <begin position="321"/>
        <end position="413"/>
    </location>
</feature>
<keyword evidence="5" id="KW-0547">Nucleotide-binding</keyword>
<evidence type="ECO:0000256" key="1">
    <source>
        <dbReference type="ARBA" id="ARBA00000085"/>
    </source>
</evidence>
<evidence type="ECO:0000256" key="6">
    <source>
        <dbReference type="ARBA" id="ARBA00022777"/>
    </source>
</evidence>
<dbReference type="PANTHER" id="PTHR24421">
    <property type="entry name" value="NITRATE/NITRITE SENSOR PROTEIN NARX-RELATED"/>
    <property type="match status" value="1"/>
</dbReference>